<keyword evidence="12" id="KW-1185">Reference proteome</keyword>
<dbReference type="GO" id="GO:0016020">
    <property type="term" value="C:membrane"/>
    <property type="evidence" value="ECO:0007669"/>
    <property type="project" value="UniProtKB-SubCell"/>
</dbReference>
<dbReference type="EMBL" id="CP104008">
    <property type="protein sequence ID" value="WFQ93013.1"/>
    <property type="molecule type" value="Genomic_DNA"/>
</dbReference>
<keyword evidence="6" id="KW-0811">Translocation</keyword>
<evidence type="ECO:0000256" key="3">
    <source>
        <dbReference type="ARBA" id="ARBA00022692"/>
    </source>
</evidence>
<dbReference type="GO" id="GO:0008320">
    <property type="term" value="F:protein transmembrane transporter activity"/>
    <property type="evidence" value="ECO:0007669"/>
    <property type="project" value="InterPro"/>
</dbReference>
<dbReference type="GO" id="GO:0006605">
    <property type="term" value="P:protein targeting"/>
    <property type="evidence" value="ECO:0007669"/>
    <property type="project" value="InterPro"/>
</dbReference>
<keyword evidence="5 8" id="KW-1133">Transmembrane helix</keyword>
<evidence type="ECO:0000256" key="4">
    <source>
        <dbReference type="ARBA" id="ARBA00022927"/>
    </source>
</evidence>
<keyword evidence="4" id="KW-0653">Protein transport</keyword>
<dbReference type="InterPro" id="IPR001901">
    <property type="entry name" value="Translocase_SecE/Sec61-g"/>
</dbReference>
<organism evidence="9">
    <name type="scientific">Mycoplasma feriruminatoris</name>
    <dbReference type="NCBI Taxonomy" id="1179777"/>
    <lineage>
        <taxon>Bacteria</taxon>
        <taxon>Bacillati</taxon>
        <taxon>Mycoplasmatota</taxon>
        <taxon>Mollicutes</taxon>
        <taxon>Mycoplasmataceae</taxon>
        <taxon>Mycoplasma</taxon>
    </lineage>
</organism>
<dbReference type="InterPro" id="IPR005807">
    <property type="entry name" value="SecE_bac"/>
</dbReference>
<dbReference type="EMBL" id="LR739236">
    <property type="protein sequence ID" value="VZS00828.1"/>
    <property type="molecule type" value="Genomic_DNA"/>
</dbReference>
<evidence type="ECO:0000256" key="8">
    <source>
        <dbReference type="SAM" id="Phobius"/>
    </source>
</evidence>
<comment type="subcellular location">
    <subcellularLocation>
        <location evidence="1">Membrane</location>
    </subcellularLocation>
</comment>
<name>A0A654IQ81_9MOLU</name>
<dbReference type="Pfam" id="PF00584">
    <property type="entry name" value="SecE"/>
    <property type="match status" value="1"/>
</dbReference>
<dbReference type="Gene3D" id="1.20.5.1030">
    <property type="entry name" value="Preprotein translocase secy subunit"/>
    <property type="match status" value="1"/>
</dbReference>
<dbReference type="Proteomes" id="UP001178743">
    <property type="component" value="Chromosome"/>
</dbReference>
<dbReference type="InterPro" id="IPR038379">
    <property type="entry name" value="SecE_sf"/>
</dbReference>
<accession>A0A654IQ81</accession>
<dbReference type="EMBL" id="CP113498">
    <property type="protein sequence ID" value="WFQ93882.1"/>
    <property type="molecule type" value="Genomic_DNA"/>
</dbReference>
<keyword evidence="7 8" id="KW-0472">Membrane</keyword>
<evidence type="ECO:0000313" key="11">
    <source>
        <dbReference type="EMBL" id="WFQ93882.1"/>
    </source>
</evidence>
<dbReference type="GO" id="GO:0006886">
    <property type="term" value="P:intracellular protein transport"/>
    <property type="evidence" value="ECO:0007669"/>
    <property type="project" value="InterPro"/>
</dbReference>
<dbReference type="Proteomes" id="UP001214039">
    <property type="component" value="Chromosome"/>
</dbReference>
<gene>
    <name evidence="11" type="primary">secE</name>
    <name evidence="9" type="ORF">MF5583_00800</name>
    <name evidence="10" type="ORF">MFERI14822_00806</name>
    <name evidence="11" type="ORF">MFERI15181_00803</name>
</gene>
<sequence length="110" mass="13082">MEKEINLDQIQPIDQVEQQENIKPKNTHKISKTTKKKLKVKKEKEPKNFRKWFKELPIRMSKEFIKIRWTGSGSLGKKFLIVIIFMAIFALLFFGVDIVIQHLFRLIKAI</sequence>
<dbReference type="RefSeq" id="WP_278299500.1">
    <property type="nucleotide sequence ID" value="NZ_CP104008.1"/>
</dbReference>
<evidence type="ECO:0000256" key="2">
    <source>
        <dbReference type="ARBA" id="ARBA00022448"/>
    </source>
</evidence>
<dbReference type="GO" id="GO:0009306">
    <property type="term" value="P:protein secretion"/>
    <property type="evidence" value="ECO:0007669"/>
    <property type="project" value="InterPro"/>
</dbReference>
<evidence type="ECO:0000313" key="9">
    <source>
        <dbReference type="EMBL" id="VZS00828.1"/>
    </source>
</evidence>
<evidence type="ECO:0000256" key="1">
    <source>
        <dbReference type="ARBA" id="ARBA00004370"/>
    </source>
</evidence>
<feature type="transmembrane region" description="Helical" evidence="8">
    <location>
        <begin position="79"/>
        <end position="100"/>
    </location>
</feature>
<keyword evidence="3 8" id="KW-0812">Transmembrane</keyword>
<reference evidence="9" key="1">
    <citation type="submission" date="2019-11" db="EMBL/GenBank/DDBJ databases">
        <authorList>
            <person name="Falquet L."/>
            <person name="Falquet L."/>
        </authorList>
    </citation>
    <scope>NUCLEOTIDE SEQUENCE</scope>
    <source>
        <strain evidence="9">14/OD_0535</strain>
    </source>
</reference>
<reference evidence="11 12" key="2">
    <citation type="submission" date="2022-11" db="EMBL/GenBank/DDBJ databases">
        <title>Comparative genomic analysis of Mycoplasma feriruminatoris and the Mycoplasma mycoides cluster.</title>
        <authorList>
            <person name="Baby V."/>
            <person name="Ambroset C."/>
            <person name="Gaurivaud P."/>
            <person name="Boury C."/>
            <person name="Guichoux E."/>
            <person name="Lartigue C."/>
            <person name="Tardy F."/>
            <person name="Sirand-Pugnet P."/>
        </authorList>
    </citation>
    <scope>NUCLEOTIDE SEQUENCE [LARGE SCALE GENOMIC DNA]</scope>
    <source>
        <strain evidence="10">L14822</strain>
        <strain evidence="11 12">L15181</strain>
    </source>
</reference>
<protein>
    <submittedName>
        <fullName evidence="11">Preprotein translocase subunit SecE</fullName>
    </submittedName>
</protein>
<evidence type="ECO:0000313" key="10">
    <source>
        <dbReference type="EMBL" id="WFQ93013.1"/>
    </source>
</evidence>
<keyword evidence="2" id="KW-0813">Transport</keyword>
<evidence type="ECO:0000256" key="7">
    <source>
        <dbReference type="ARBA" id="ARBA00023136"/>
    </source>
</evidence>
<evidence type="ECO:0000256" key="5">
    <source>
        <dbReference type="ARBA" id="ARBA00022989"/>
    </source>
</evidence>
<proteinExistence type="predicted"/>
<evidence type="ECO:0000313" key="12">
    <source>
        <dbReference type="Proteomes" id="UP001214039"/>
    </source>
</evidence>
<evidence type="ECO:0000256" key="6">
    <source>
        <dbReference type="ARBA" id="ARBA00023010"/>
    </source>
</evidence>
<dbReference type="AlphaFoldDB" id="A0A654IQ81"/>
<dbReference type="NCBIfam" id="TIGR00964">
    <property type="entry name" value="secE_bact"/>
    <property type="match status" value="1"/>
</dbReference>